<evidence type="ECO:0000259" key="2">
    <source>
        <dbReference type="Pfam" id="PF12697"/>
    </source>
</evidence>
<keyword evidence="1" id="KW-1133">Transmembrane helix</keyword>
<dbReference type="EMBL" id="RWJN01000150">
    <property type="protein sequence ID" value="TCD66093.1"/>
    <property type="molecule type" value="Genomic_DNA"/>
</dbReference>
<proteinExistence type="predicted"/>
<dbReference type="InterPro" id="IPR029058">
    <property type="entry name" value="AB_hydrolase_fold"/>
</dbReference>
<feature type="transmembrane region" description="Helical" evidence="1">
    <location>
        <begin position="251"/>
        <end position="270"/>
    </location>
</feature>
<dbReference type="SUPFAM" id="SSF53474">
    <property type="entry name" value="alpha/beta-Hydrolases"/>
    <property type="match status" value="1"/>
</dbReference>
<name>A0A4R0RH23_9APHY</name>
<evidence type="ECO:0000256" key="1">
    <source>
        <dbReference type="SAM" id="Phobius"/>
    </source>
</evidence>
<evidence type="ECO:0000313" key="3">
    <source>
        <dbReference type="EMBL" id="TCD66093.1"/>
    </source>
</evidence>
<sequence length="333" mass="37766">MQLIIDEFFLIGRPEHGSLRHAYKRYRWDRSSTAHIPSPKNGIALVFLHCINSRVLHKETWEPTIEHIFELQATSSNLVNVEEAWSMDIPNHGRAAKLNDEALQMRPEGIDAYVPADGLQLLLLSGLMIGDKVVGVGHSAGAAITILETSGYPLTRLPFDSIILVEPSMMTREVLHKVMTGPDGGHPLRLIMTAAKRRLDTWKSRDEAHQWFVKRYPWKRWDPRVLELFVRYGLHDLPTGTYPTRYEGVTLAYWLSFVLPYLFIASLAVGKKWCMWDDEIRAGILDVEAGRRMTSVTTVDNAGHLIPQENPEGMANAIWMLLGASVTKNAYRL</sequence>
<gene>
    <name evidence="3" type="ORF">EIP91_001851</name>
</gene>
<comment type="caution">
    <text evidence="3">The sequence shown here is derived from an EMBL/GenBank/DDBJ whole genome shotgun (WGS) entry which is preliminary data.</text>
</comment>
<dbReference type="AlphaFoldDB" id="A0A4R0RH23"/>
<keyword evidence="1" id="KW-0812">Transmembrane</keyword>
<dbReference type="OrthoDB" id="94039at2759"/>
<organism evidence="3 4">
    <name type="scientific">Steccherinum ochraceum</name>
    <dbReference type="NCBI Taxonomy" id="92696"/>
    <lineage>
        <taxon>Eukaryota</taxon>
        <taxon>Fungi</taxon>
        <taxon>Dikarya</taxon>
        <taxon>Basidiomycota</taxon>
        <taxon>Agaricomycotina</taxon>
        <taxon>Agaricomycetes</taxon>
        <taxon>Polyporales</taxon>
        <taxon>Steccherinaceae</taxon>
        <taxon>Steccherinum</taxon>
    </lineage>
</organism>
<evidence type="ECO:0000313" key="4">
    <source>
        <dbReference type="Proteomes" id="UP000292702"/>
    </source>
</evidence>
<dbReference type="Proteomes" id="UP000292702">
    <property type="component" value="Unassembled WGS sequence"/>
</dbReference>
<protein>
    <recommendedName>
        <fullName evidence="2">AB hydrolase-1 domain-containing protein</fullName>
    </recommendedName>
</protein>
<accession>A0A4R0RH23</accession>
<dbReference type="Pfam" id="PF12697">
    <property type="entry name" value="Abhydrolase_6"/>
    <property type="match status" value="1"/>
</dbReference>
<dbReference type="Gene3D" id="3.40.50.1820">
    <property type="entry name" value="alpha/beta hydrolase"/>
    <property type="match status" value="1"/>
</dbReference>
<dbReference type="InterPro" id="IPR000073">
    <property type="entry name" value="AB_hydrolase_1"/>
</dbReference>
<keyword evidence="1" id="KW-0472">Membrane</keyword>
<reference evidence="3 4" key="1">
    <citation type="submission" date="2018-11" db="EMBL/GenBank/DDBJ databases">
        <title>Genome assembly of Steccherinum ochraceum LE-BIN_3174, the white-rot fungus of the Steccherinaceae family (The Residual Polyporoid clade, Polyporales, Basidiomycota).</title>
        <authorList>
            <person name="Fedorova T.V."/>
            <person name="Glazunova O.A."/>
            <person name="Landesman E.O."/>
            <person name="Moiseenko K.V."/>
            <person name="Psurtseva N.V."/>
            <person name="Savinova O.S."/>
            <person name="Shakhova N.V."/>
            <person name="Tyazhelova T.V."/>
            <person name="Vasina D.V."/>
        </authorList>
    </citation>
    <scope>NUCLEOTIDE SEQUENCE [LARGE SCALE GENOMIC DNA]</scope>
    <source>
        <strain evidence="3 4">LE-BIN_3174</strain>
    </source>
</reference>
<feature type="domain" description="AB hydrolase-1" evidence="2">
    <location>
        <begin position="45"/>
        <end position="316"/>
    </location>
</feature>
<keyword evidence="4" id="KW-1185">Reference proteome</keyword>